<feature type="compositionally biased region" description="Basic and acidic residues" evidence="1">
    <location>
        <begin position="106"/>
        <end position="120"/>
    </location>
</feature>
<evidence type="ECO:0000313" key="3">
    <source>
        <dbReference type="Proteomes" id="UP000499080"/>
    </source>
</evidence>
<dbReference type="EMBL" id="BGPR01031458">
    <property type="protein sequence ID" value="GBO04567.1"/>
    <property type="molecule type" value="Genomic_DNA"/>
</dbReference>
<feature type="region of interest" description="Disordered" evidence="1">
    <location>
        <begin position="83"/>
        <end position="160"/>
    </location>
</feature>
<evidence type="ECO:0000313" key="2">
    <source>
        <dbReference type="EMBL" id="GBO04567.1"/>
    </source>
</evidence>
<gene>
    <name evidence="2" type="ORF">AVEN_80231_1</name>
</gene>
<keyword evidence="3" id="KW-1185">Reference proteome</keyword>
<dbReference type="AlphaFoldDB" id="A0A4Y2TYZ7"/>
<sequence length="160" mass="18552">MALKRPRGDVIDFDSCDDEFHFDSDRTDDVEKVSDSGSDICIAKDKYKPSSKRVKNVLMKKCVFNECIGEADEQMEEVRAVLENDSSTTNYSQEILEEISPLPRSSNKDREREKSVEVKRSKLITPLTSKEDLKMKAKNGTKIRRRKERMKRRHSLPHLC</sequence>
<name>A0A4Y2TYZ7_ARAVE</name>
<accession>A0A4Y2TYZ7</accession>
<comment type="caution">
    <text evidence="2">The sequence shown here is derived from an EMBL/GenBank/DDBJ whole genome shotgun (WGS) entry which is preliminary data.</text>
</comment>
<feature type="compositionally biased region" description="Basic residues" evidence="1">
    <location>
        <begin position="136"/>
        <end position="160"/>
    </location>
</feature>
<evidence type="ECO:0000256" key="1">
    <source>
        <dbReference type="SAM" id="MobiDB-lite"/>
    </source>
</evidence>
<dbReference type="Proteomes" id="UP000499080">
    <property type="component" value="Unassembled WGS sequence"/>
</dbReference>
<organism evidence="2 3">
    <name type="scientific">Araneus ventricosus</name>
    <name type="common">Orbweaver spider</name>
    <name type="synonym">Epeira ventricosa</name>
    <dbReference type="NCBI Taxonomy" id="182803"/>
    <lineage>
        <taxon>Eukaryota</taxon>
        <taxon>Metazoa</taxon>
        <taxon>Ecdysozoa</taxon>
        <taxon>Arthropoda</taxon>
        <taxon>Chelicerata</taxon>
        <taxon>Arachnida</taxon>
        <taxon>Araneae</taxon>
        <taxon>Araneomorphae</taxon>
        <taxon>Entelegynae</taxon>
        <taxon>Araneoidea</taxon>
        <taxon>Araneidae</taxon>
        <taxon>Araneus</taxon>
    </lineage>
</organism>
<protein>
    <submittedName>
        <fullName evidence="2">Uncharacterized protein</fullName>
    </submittedName>
</protein>
<feature type="compositionally biased region" description="Polar residues" evidence="1">
    <location>
        <begin position="84"/>
        <end position="93"/>
    </location>
</feature>
<reference evidence="2 3" key="1">
    <citation type="journal article" date="2019" name="Sci. Rep.">
        <title>Orb-weaving spider Araneus ventricosus genome elucidates the spidroin gene catalogue.</title>
        <authorList>
            <person name="Kono N."/>
            <person name="Nakamura H."/>
            <person name="Ohtoshi R."/>
            <person name="Moran D.A.P."/>
            <person name="Shinohara A."/>
            <person name="Yoshida Y."/>
            <person name="Fujiwara M."/>
            <person name="Mori M."/>
            <person name="Tomita M."/>
            <person name="Arakawa K."/>
        </authorList>
    </citation>
    <scope>NUCLEOTIDE SEQUENCE [LARGE SCALE GENOMIC DNA]</scope>
</reference>
<proteinExistence type="predicted"/>